<protein>
    <submittedName>
        <fullName evidence="1">Uncharacterized protein</fullName>
    </submittedName>
</protein>
<organism evidence="1 2">
    <name type="scientific">Elysia crispata</name>
    <name type="common">lettuce slug</name>
    <dbReference type="NCBI Taxonomy" id="231223"/>
    <lineage>
        <taxon>Eukaryota</taxon>
        <taxon>Metazoa</taxon>
        <taxon>Spiralia</taxon>
        <taxon>Lophotrochozoa</taxon>
        <taxon>Mollusca</taxon>
        <taxon>Gastropoda</taxon>
        <taxon>Heterobranchia</taxon>
        <taxon>Euthyneura</taxon>
        <taxon>Panpulmonata</taxon>
        <taxon>Sacoglossa</taxon>
        <taxon>Placobranchoidea</taxon>
        <taxon>Plakobranchidae</taxon>
        <taxon>Elysia</taxon>
    </lineage>
</organism>
<dbReference type="Proteomes" id="UP001283361">
    <property type="component" value="Unassembled WGS sequence"/>
</dbReference>
<keyword evidence="2" id="KW-1185">Reference proteome</keyword>
<proteinExistence type="predicted"/>
<comment type="caution">
    <text evidence="1">The sequence shown here is derived from an EMBL/GenBank/DDBJ whole genome shotgun (WGS) entry which is preliminary data.</text>
</comment>
<sequence length="94" mass="10739">MAVLVIKLSPDVTVDWKVETRPHVILDLVCDNDSNHLESLAVLYNVSKEGYTPPPMQHLRPEQFKVVCRALTLQTMLWSLRHSDLFLHSNTSIS</sequence>
<gene>
    <name evidence="1" type="ORF">RRG08_035964</name>
</gene>
<evidence type="ECO:0000313" key="1">
    <source>
        <dbReference type="EMBL" id="KAK3792207.1"/>
    </source>
</evidence>
<accession>A0AAE1AT14</accession>
<reference evidence="1" key="1">
    <citation type="journal article" date="2023" name="G3 (Bethesda)">
        <title>A reference genome for the long-term kleptoplast-retaining sea slug Elysia crispata morphotype clarki.</title>
        <authorList>
            <person name="Eastman K.E."/>
            <person name="Pendleton A.L."/>
            <person name="Shaikh M.A."/>
            <person name="Suttiyut T."/>
            <person name="Ogas R."/>
            <person name="Tomko P."/>
            <person name="Gavelis G."/>
            <person name="Widhalm J.R."/>
            <person name="Wisecaver J.H."/>
        </authorList>
    </citation>
    <scope>NUCLEOTIDE SEQUENCE</scope>
    <source>
        <strain evidence="1">ECLA1</strain>
    </source>
</reference>
<dbReference type="EMBL" id="JAWDGP010001383">
    <property type="protein sequence ID" value="KAK3792207.1"/>
    <property type="molecule type" value="Genomic_DNA"/>
</dbReference>
<dbReference type="AlphaFoldDB" id="A0AAE1AT14"/>
<evidence type="ECO:0000313" key="2">
    <source>
        <dbReference type="Proteomes" id="UP001283361"/>
    </source>
</evidence>
<name>A0AAE1AT14_9GAST</name>